<dbReference type="Proteomes" id="UP000186106">
    <property type="component" value="Unassembled WGS sequence"/>
</dbReference>
<gene>
    <name evidence="2" type="ORF">SAMN05421768_102356</name>
</gene>
<name>A0A1N7I2U8_9FLAO</name>
<evidence type="ECO:0000313" key="3">
    <source>
        <dbReference type="Proteomes" id="UP000186106"/>
    </source>
</evidence>
<dbReference type="EMBL" id="FTNZ01000002">
    <property type="protein sequence ID" value="SIS31376.1"/>
    <property type="molecule type" value="Genomic_DNA"/>
</dbReference>
<evidence type="ECO:0000256" key="1">
    <source>
        <dbReference type="SAM" id="Coils"/>
    </source>
</evidence>
<evidence type="ECO:0008006" key="4">
    <source>
        <dbReference type="Google" id="ProtNLM"/>
    </source>
</evidence>
<evidence type="ECO:0000313" key="2">
    <source>
        <dbReference type="EMBL" id="SIS31376.1"/>
    </source>
</evidence>
<feature type="coiled-coil region" evidence="1">
    <location>
        <begin position="54"/>
        <end position="88"/>
    </location>
</feature>
<protein>
    <recommendedName>
        <fullName evidence="4">Transcription elongation factor, GreA/GreB family</fullName>
    </recommendedName>
</protein>
<accession>A0A1N7I2U8</accession>
<dbReference type="RefSeq" id="WP_228434942.1">
    <property type="nucleotide sequence ID" value="NZ_FTNZ01000002.1"/>
</dbReference>
<sequence length="160" mass="18243">MSGFYRSQPNNIITMNKQEIINILKAKLTDKIQYFENLINETRASNNDTKSSMGDKYETGREMLQQEINNLQRQLNEVLNQQAVLQKITTDLSEKVQNGALVKTNKGLFYVAASMGEIIFENQKIMTVSAESPLVKAMFGKKMGEAFTINNINQNIENIW</sequence>
<organism evidence="2 3">
    <name type="scientific">Chryseobacterium joostei</name>
    <dbReference type="NCBI Taxonomy" id="112234"/>
    <lineage>
        <taxon>Bacteria</taxon>
        <taxon>Pseudomonadati</taxon>
        <taxon>Bacteroidota</taxon>
        <taxon>Flavobacteriia</taxon>
        <taxon>Flavobacteriales</taxon>
        <taxon>Weeksellaceae</taxon>
        <taxon>Chryseobacterium group</taxon>
        <taxon>Chryseobacterium</taxon>
    </lineage>
</organism>
<reference evidence="2 3" key="1">
    <citation type="submission" date="2017-01" db="EMBL/GenBank/DDBJ databases">
        <authorList>
            <person name="Mah S.A."/>
            <person name="Swanson W.J."/>
            <person name="Moy G.W."/>
            <person name="Vacquier V.D."/>
        </authorList>
    </citation>
    <scope>NUCLEOTIDE SEQUENCE [LARGE SCALE GENOMIC DNA]</scope>
    <source>
        <strain evidence="2 3">DSM 16927</strain>
    </source>
</reference>
<proteinExistence type="predicted"/>
<dbReference type="AlphaFoldDB" id="A0A1N7I2U8"/>
<keyword evidence="1" id="KW-0175">Coiled coil</keyword>
<dbReference type="STRING" id="112234.SAMN05421768_102356"/>